<proteinExistence type="predicted"/>
<protein>
    <recommendedName>
        <fullName evidence="1">DNA-directed DNA polymerase</fullName>
        <ecNumber evidence="1">2.7.7.7</ecNumber>
    </recommendedName>
</protein>
<dbReference type="PANTHER" id="PTHR11669">
    <property type="entry name" value="REPLICATION FACTOR C / DNA POLYMERASE III GAMMA-TAU SUBUNIT"/>
    <property type="match status" value="1"/>
</dbReference>
<keyword evidence="4" id="KW-0548">Nucleotidyltransferase</keyword>
<evidence type="ECO:0000313" key="4">
    <source>
        <dbReference type="EMBL" id="MDT0581366.1"/>
    </source>
</evidence>
<dbReference type="Gene3D" id="3.40.50.300">
    <property type="entry name" value="P-loop containing nucleotide triphosphate hydrolases"/>
    <property type="match status" value="1"/>
</dbReference>
<dbReference type="Pfam" id="PF13177">
    <property type="entry name" value="DNA_pol3_delta2"/>
    <property type="match status" value="1"/>
</dbReference>
<evidence type="ECO:0000256" key="1">
    <source>
        <dbReference type="ARBA" id="ARBA00012417"/>
    </source>
</evidence>
<dbReference type="SUPFAM" id="SSF52540">
    <property type="entry name" value="P-loop containing nucleoside triphosphate hydrolases"/>
    <property type="match status" value="1"/>
</dbReference>
<reference evidence="4 5" key="1">
    <citation type="submission" date="2023-09" db="EMBL/GenBank/DDBJ databases">
        <authorList>
            <person name="Rey-Velasco X."/>
        </authorList>
    </citation>
    <scope>NUCLEOTIDE SEQUENCE [LARGE SCALE GENOMIC DNA]</scope>
    <source>
        <strain evidence="4 5">W409</strain>
    </source>
</reference>
<gene>
    <name evidence="4" type="primary">holB</name>
    <name evidence="4" type="ORF">RM544_02355</name>
</gene>
<sequence>MIYPWLHRTFGQLISRYDAGTLHHGILFMGAKSLGKTELCESLAASLLCQTKPRSDAGACGNCKSCLLLSAGSHPDLNIVIPEKTQIGIDQVRSAIAKLNQTAQLSGNKVLVIPNIELMSESASNSLLKTLEEPTANTYLLLTSNEAQKLLPTVLSRCEKITIAAPSYQESASWLKTQDLEIPSQEAMLANANSPLRYLASLSDDSQFNFSDFEKALGHLKSGQESPSRLAEVWKAEASNMSNWLAQYFLNEYKTKQDEKLFNSYQSCLETVKLLSHPGINKSLLLFDLLTQAQAVQKQI</sequence>
<dbReference type="InterPro" id="IPR004622">
    <property type="entry name" value="DNA_pol_HolB"/>
</dbReference>
<keyword evidence="5" id="KW-1185">Reference proteome</keyword>
<dbReference type="GO" id="GO:0006261">
    <property type="term" value="P:DNA-templated DNA replication"/>
    <property type="evidence" value="ECO:0007669"/>
    <property type="project" value="TreeGrafter"/>
</dbReference>
<organism evidence="4 5">
    <name type="scientific">Brumicola blandensis</name>
    <dbReference type="NCBI Taxonomy" id="3075611"/>
    <lineage>
        <taxon>Bacteria</taxon>
        <taxon>Pseudomonadati</taxon>
        <taxon>Pseudomonadota</taxon>
        <taxon>Gammaproteobacteria</taxon>
        <taxon>Alteromonadales</taxon>
        <taxon>Alteromonadaceae</taxon>
        <taxon>Brumicola</taxon>
    </lineage>
</organism>
<dbReference type="RefSeq" id="WP_311360170.1">
    <property type="nucleotide sequence ID" value="NZ_JAVRIE010000001.1"/>
</dbReference>
<name>A0AAW8QW85_9ALTE</name>
<dbReference type="Proteomes" id="UP001249020">
    <property type="component" value="Unassembled WGS sequence"/>
</dbReference>
<accession>A0AAW8QW85</accession>
<dbReference type="EMBL" id="JAVRIE010000001">
    <property type="protein sequence ID" value="MDT0581366.1"/>
    <property type="molecule type" value="Genomic_DNA"/>
</dbReference>
<comment type="catalytic activity">
    <reaction evidence="3">
        <text>DNA(n) + a 2'-deoxyribonucleoside 5'-triphosphate = DNA(n+1) + diphosphate</text>
        <dbReference type="Rhea" id="RHEA:22508"/>
        <dbReference type="Rhea" id="RHEA-COMP:17339"/>
        <dbReference type="Rhea" id="RHEA-COMP:17340"/>
        <dbReference type="ChEBI" id="CHEBI:33019"/>
        <dbReference type="ChEBI" id="CHEBI:61560"/>
        <dbReference type="ChEBI" id="CHEBI:173112"/>
        <dbReference type="EC" id="2.7.7.7"/>
    </reaction>
</comment>
<dbReference type="InterPro" id="IPR050238">
    <property type="entry name" value="DNA_Rep/Repair_Clamp_Loader"/>
</dbReference>
<dbReference type="AlphaFoldDB" id="A0AAW8QW85"/>
<keyword evidence="4" id="KW-0808">Transferase</keyword>
<dbReference type="InterPro" id="IPR027417">
    <property type="entry name" value="P-loop_NTPase"/>
</dbReference>
<dbReference type="NCBIfam" id="TIGR00678">
    <property type="entry name" value="holB"/>
    <property type="match status" value="1"/>
</dbReference>
<dbReference type="GO" id="GO:0003887">
    <property type="term" value="F:DNA-directed DNA polymerase activity"/>
    <property type="evidence" value="ECO:0007669"/>
    <property type="project" value="UniProtKB-KW"/>
</dbReference>
<evidence type="ECO:0000313" key="5">
    <source>
        <dbReference type="Proteomes" id="UP001249020"/>
    </source>
</evidence>
<dbReference type="EC" id="2.7.7.7" evidence="1"/>
<evidence type="ECO:0000256" key="2">
    <source>
        <dbReference type="ARBA" id="ARBA00022932"/>
    </source>
</evidence>
<dbReference type="PANTHER" id="PTHR11669:SF8">
    <property type="entry name" value="DNA POLYMERASE III SUBUNIT DELTA"/>
    <property type="match status" value="1"/>
</dbReference>
<comment type="caution">
    <text evidence="4">The sequence shown here is derived from an EMBL/GenBank/DDBJ whole genome shotgun (WGS) entry which is preliminary data.</text>
</comment>
<evidence type="ECO:0000256" key="3">
    <source>
        <dbReference type="ARBA" id="ARBA00049244"/>
    </source>
</evidence>
<dbReference type="GO" id="GO:0009360">
    <property type="term" value="C:DNA polymerase III complex"/>
    <property type="evidence" value="ECO:0007669"/>
    <property type="project" value="TreeGrafter"/>
</dbReference>
<dbReference type="GO" id="GO:0008408">
    <property type="term" value="F:3'-5' exonuclease activity"/>
    <property type="evidence" value="ECO:0007669"/>
    <property type="project" value="InterPro"/>
</dbReference>
<keyword evidence="2" id="KW-0239">DNA-directed DNA polymerase</keyword>